<dbReference type="EMBL" id="CAKOGL010000008">
    <property type="protein sequence ID" value="CAH2089482.1"/>
    <property type="molecule type" value="Genomic_DNA"/>
</dbReference>
<protein>
    <recommendedName>
        <fullName evidence="3">RecQ-mediated genome instability protein 2</fullName>
    </recommendedName>
</protein>
<reference evidence="1" key="1">
    <citation type="submission" date="2022-03" db="EMBL/GenBank/DDBJ databases">
        <authorList>
            <person name="Tunstrom K."/>
        </authorList>
    </citation>
    <scope>NUCLEOTIDE SEQUENCE</scope>
</reference>
<accession>A0AAU9TVD5</accession>
<dbReference type="PANTHER" id="PTHR33962:SF1">
    <property type="entry name" value="RECQ-MEDIATED GENOME INSTABILITY PROTEIN 2"/>
    <property type="match status" value="1"/>
</dbReference>
<comment type="caution">
    <text evidence="1">The sequence shown here is derived from an EMBL/GenBank/DDBJ whole genome shotgun (WGS) entry which is preliminary data.</text>
</comment>
<dbReference type="Pfam" id="PF16100">
    <property type="entry name" value="RMI2"/>
    <property type="match status" value="1"/>
</dbReference>
<evidence type="ECO:0000313" key="1">
    <source>
        <dbReference type="EMBL" id="CAH2089482.1"/>
    </source>
</evidence>
<dbReference type="PANTHER" id="PTHR33962">
    <property type="entry name" value="RECQ-MEDIATED GENOME INSTABILITY PROTEIN 2 RMI2"/>
    <property type="match status" value="1"/>
</dbReference>
<dbReference type="SUPFAM" id="SSF101756">
    <property type="entry name" value="Hypothetical protein YgiW"/>
    <property type="match status" value="1"/>
</dbReference>
<sequence>MTDNKVHFNPKKYLNKDLTNKSPPLDVWLQGTIEQTVGNDILIISDSSGRVKVVKCNSADGLIDKTSLCKGTYCCILGVARKTTGLPEVEAIKFIDLTSQPQIKTAWEADVREAELVLEGKFTPKI</sequence>
<dbReference type="GO" id="GO:0006281">
    <property type="term" value="P:DNA repair"/>
    <property type="evidence" value="ECO:0007669"/>
    <property type="project" value="TreeGrafter"/>
</dbReference>
<dbReference type="Proteomes" id="UP001153954">
    <property type="component" value="Unassembled WGS sequence"/>
</dbReference>
<dbReference type="GO" id="GO:0016607">
    <property type="term" value="C:nuclear speck"/>
    <property type="evidence" value="ECO:0007669"/>
    <property type="project" value="TreeGrafter"/>
</dbReference>
<proteinExistence type="predicted"/>
<evidence type="ECO:0000313" key="2">
    <source>
        <dbReference type="Proteomes" id="UP001153954"/>
    </source>
</evidence>
<keyword evidence="2" id="KW-1185">Reference proteome</keyword>
<dbReference type="InterPro" id="IPR032245">
    <property type="entry name" value="RMI2"/>
</dbReference>
<name>A0AAU9TVD5_EUPED</name>
<dbReference type="Gene3D" id="2.40.50.140">
    <property type="entry name" value="Nucleic acid-binding proteins"/>
    <property type="match status" value="1"/>
</dbReference>
<evidence type="ECO:0008006" key="3">
    <source>
        <dbReference type="Google" id="ProtNLM"/>
    </source>
</evidence>
<dbReference type="GO" id="GO:0033045">
    <property type="term" value="P:regulation of sister chromatid segregation"/>
    <property type="evidence" value="ECO:0007669"/>
    <property type="project" value="TreeGrafter"/>
</dbReference>
<organism evidence="1 2">
    <name type="scientific">Euphydryas editha</name>
    <name type="common">Edith's checkerspot</name>
    <dbReference type="NCBI Taxonomy" id="104508"/>
    <lineage>
        <taxon>Eukaryota</taxon>
        <taxon>Metazoa</taxon>
        <taxon>Ecdysozoa</taxon>
        <taxon>Arthropoda</taxon>
        <taxon>Hexapoda</taxon>
        <taxon>Insecta</taxon>
        <taxon>Pterygota</taxon>
        <taxon>Neoptera</taxon>
        <taxon>Endopterygota</taxon>
        <taxon>Lepidoptera</taxon>
        <taxon>Glossata</taxon>
        <taxon>Ditrysia</taxon>
        <taxon>Papilionoidea</taxon>
        <taxon>Nymphalidae</taxon>
        <taxon>Nymphalinae</taxon>
        <taxon>Euphydryas</taxon>
    </lineage>
</organism>
<dbReference type="InterPro" id="IPR012340">
    <property type="entry name" value="NA-bd_OB-fold"/>
</dbReference>
<gene>
    <name evidence="1" type="ORF">EEDITHA_LOCUS5532</name>
</gene>
<dbReference type="GO" id="GO:0005829">
    <property type="term" value="C:cytosol"/>
    <property type="evidence" value="ECO:0007669"/>
    <property type="project" value="TreeGrafter"/>
</dbReference>
<dbReference type="GO" id="GO:0043007">
    <property type="term" value="P:maintenance of rDNA"/>
    <property type="evidence" value="ECO:0007669"/>
    <property type="project" value="TreeGrafter"/>
</dbReference>
<dbReference type="AlphaFoldDB" id="A0AAU9TVD5"/>
<dbReference type="InterPro" id="IPR036700">
    <property type="entry name" value="BOBF_sf"/>
</dbReference>
<dbReference type="GO" id="GO:2000042">
    <property type="term" value="P:negative regulation of double-strand break repair via homologous recombination"/>
    <property type="evidence" value="ECO:0007669"/>
    <property type="project" value="TreeGrafter"/>
</dbReference>